<sequence length="239" mass="26732">RKQVVLKYTTISTERLWKMTNAWSDQTQTFDDFKAEIFKLYPVVLGDRTHTIQEMNWVVGRYACIRVLNVDILGKYYCQFLLITCYLIGKGSISTQEQLESRTFFRGLQPNLEACIQEHLQQKFVVHFPDNPYQLADIYEATSFVLMGTTAAVPLEQAQPSLLSNPSVVASPPNPTSANLDTLTAAITSLASMCPTAIQTHYTPAATTRTSTPGNRVCAFCGNTGHYIRECEGVEEVIC</sequence>
<comment type="caution">
    <text evidence="4">The sequence shown here is derived from an EMBL/GenBank/DDBJ whole genome shotgun (WGS) entry which is preliminary data.</text>
</comment>
<dbReference type="OrthoDB" id="3260031at2759"/>
<keyword evidence="2" id="KW-0479">Metal-binding</keyword>
<gene>
    <name evidence="4" type="ORF">DFH94DRAFT_629768</name>
</gene>
<protein>
    <recommendedName>
        <fullName evidence="3">CCHC-type domain-containing protein</fullName>
    </recommendedName>
</protein>
<accession>A0A9P5T9L0</accession>
<evidence type="ECO:0000259" key="3">
    <source>
        <dbReference type="PROSITE" id="PS50158"/>
    </source>
</evidence>
<dbReference type="PROSITE" id="PS50158">
    <property type="entry name" value="ZF_CCHC"/>
    <property type="match status" value="1"/>
</dbReference>
<dbReference type="Proteomes" id="UP000759537">
    <property type="component" value="Unassembled WGS sequence"/>
</dbReference>
<feature type="domain" description="CCHC-type" evidence="3">
    <location>
        <begin position="218"/>
        <end position="231"/>
    </location>
</feature>
<dbReference type="EMBL" id="WHVB01000007">
    <property type="protein sequence ID" value="KAF8480758.1"/>
    <property type="molecule type" value="Genomic_DNA"/>
</dbReference>
<name>A0A9P5T9L0_9AGAM</name>
<dbReference type="InterPro" id="IPR001878">
    <property type="entry name" value="Znf_CCHC"/>
</dbReference>
<dbReference type="SUPFAM" id="SSF57756">
    <property type="entry name" value="Retrovirus zinc finger-like domains"/>
    <property type="match status" value="1"/>
</dbReference>
<evidence type="ECO:0000256" key="2">
    <source>
        <dbReference type="PROSITE-ProRule" id="PRU00047"/>
    </source>
</evidence>
<dbReference type="AlphaFoldDB" id="A0A9P5T9L0"/>
<keyword evidence="2" id="KW-0863">Zinc-finger</keyword>
<dbReference type="InterPro" id="IPR036875">
    <property type="entry name" value="Znf_CCHC_sf"/>
</dbReference>
<reference evidence="4" key="1">
    <citation type="submission" date="2019-10" db="EMBL/GenBank/DDBJ databases">
        <authorList>
            <consortium name="DOE Joint Genome Institute"/>
            <person name="Kuo A."/>
            <person name="Miyauchi S."/>
            <person name="Kiss E."/>
            <person name="Drula E."/>
            <person name="Kohler A."/>
            <person name="Sanchez-Garcia M."/>
            <person name="Andreopoulos B."/>
            <person name="Barry K.W."/>
            <person name="Bonito G."/>
            <person name="Buee M."/>
            <person name="Carver A."/>
            <person name="Chen C."/>
            <person name="Cichocki N."/>
            <person name="Clum A."/>
            <person name="Culley D."/>
            <person name="Crous P.W."/>
            <person name="Fauchery L."/>
            <person name="Girlanda M."/>
            <person name="Hayes R."/>
            <person name="Keri Z."/>
            <person name="LaButti K."/>
            <person name="Lipzen A."/>
            <person name="Lombard V."/>
            <person name="Magnuson J."/>
            <person name="Maillard F."/>
            <person name="Morin E."/>
            <person name="Murat C."/>
            <person name="Nolan M."/>
            <person name="Ohm R."/>
            <person name="Pangilinan J."/>
            <person name="Pereira M."/>
            <person name="Perotto S."/>
            <person name="Peter M."/>
            <person name="Riley R."/>
            <person name="Sitrit Y."/>
            <person name="Stielow B."/>
            <person name="Szollosi G."/>
            <person name="Zifcakova L."/>
            <person name="Stursova M."/>
            <person name="Spatafora J.W."/>
            <person name="Tedersoo L."/>
            <person name="Vaario L.-M."/>
            <person name="Yamada A."/>
            <person name="Yan M."/>
            <person name="Wang P."/>
            <person name="Xu J."/>
            <person name="Bruns T."/>
            <person name="Baldrian P."/>
            <person name="Vilgalys R."/>
            <person name="Henrissat B."/>
            <person name="Grigoriev I.V."/>
            <person name="Hibbett D."/>
            <person name="Nagy L.G."/>
            <person name="Martin F.M."/>
        </authorList>
    </citation>
    <scope>NUCLEOTIDE SEQUENCE</scope>
    <source>
        <strain evidence="4">Prilba</strain>
    </source>
</reference>
<keyword evidence="5" id="KW-1185">Reference proteome</keyword>
<reference evidence="4" key="2">
    <citation type="journal article" date="2020" name="Nat. Commun.">
        <title>Large-scale genome sequencing of mycorrhizal fungi provides insights into the early evolution of symbiotic traits.</title>
        <authorList>
            <person name="Miyauchi S."/>
            <person name="Kiss E."/>
            <person name="Kuo A."/>
            <person name="Drula E."/>
            <person name="Kohler A."/>
            <person name="Sanchez-Garcia M."/>
            <person name="Morin E."/>
            <person name="Andreopoulos B."/>
            <person name="Barry K.W."/>
            <person name="Bonito G."/>
            <person name="Buee M."/>
            <person name="Carver A."/>
            <person name="Chen C."/>
            <person name="Cichocki N."/>
            <person name="Clum A."/>
            <person name="Culley D."/>
            <person name="Crous P.W."/>
            <person name="Fauchery L."/>
            <person name="Girlanda M."/>
            <person name="Hayes R.D."/>
            <person name="Keri Z."/>
            <person name="LaButti K."/>
            <person name="Lipzen A."/>
            <person name="Lombard V."/>
            <person name="Magnuson J."/>
            <person name="Maillard F."/>
            <person name="Murat C."/>
            <person name="Nolan M."/>
            <person name="Ohm R.A."/>
            <person name="Pangilinan J."/>
            <person name="Pereira M.F."/>
            <person name="Perotto S."/>
            <person name="Peter M."/>
            <person name="Pfister S."/>
            <person name="Riley R."/>
            <person name="Sitrit Y."/>
            <person name="Stielow J.B."/>
            <person name="Szollosi G."/>
            <person name="Zifcakova L."/>
            <person name="Stursova M."/>
            <person name="Spatafora J.W."/>
            <person name="Tedersoo L."/>
            <person name="Vaario L.M."/>
            <person name="Yamada A."/>
            <person name="Yan M."/>
            <person name="Wang P."/>
            <person name="Xu J."/>
            <person name="Bruns T."/>
            <person name="Baldrian P."/>
            <person name="Vilgalys R."/>
            <person name="Dunand C."/>
            <person name="Henrissat B."/>
            <person name="Grigoriev I.V."/>
            <person name="Hibbett D."/>
            <person name="Nagy L.G."/>
            <person name="Martin F.M."/>
        </authorList>
    </citation>
    <scope>NUCLEOTIDE SEQUENCE</scope>
    <source>
        <strain evidence="4">Prilba</strain>
    </source>
</reference>
<evidence type="ECO:0000256" key="1">
    <source>
        <dbReference type="ARBA" id="ARBA00022664"/>
    </source>
</evidence>
<organism evidence="4 5">
    <name type="scientific">Russula ochroleuca</name>
    <dbReference type="NCBI Taxonomy" id="152965"/>
    <lineage>
        <taxon>Eukaryota</taxon>
        <taxon>Fungi</taxon>
        <taxon>Dikarya</taxon>
        <taxon>Basidiomycota</taxon>
        <taxon>Agaricomycotina</taxon>
        <taxon>Agaricomycetes</taxon>
        <taxon>Russulales</taxon>
        <taxon>Russulaceae</taxon>
        <taxon>Russula</taxon>
    </lineage>
</organism>
<evidence type="ECO:0000313" key="5">
    <source>
        <dbReference type="Proteomes" id="UP000759537"/>
    </source>
</evidence>
<keyword evidence="2" id="KW-0862">Zinc</keyword>
<dbReference type="GO" id="GO:0008270">
    <property type="term" value="F:zinc ion binding"/>
    <property type="evidence" value="ECO:0007669"/>
    <property type="project" value="UniProtKB-KW"/>
</dbReference>
<dbReference type="GO" id="GO:0003676">
    <property type="term" value="F:nucleic acid binding"/>
    <property type="evidence" value="ECO:0007669"/>
    <property type="project" value="InterPro"/>
</dbReference>
<proteinExistence type="predicted"/>
<evidence type="ECO:0000313" key="4">
    <source>
        <dbReference type="EMBL" id="KAF8480758.1"/>
    </source>
</evidence>
<feature type="non-terminal residue" evidence="4">
    <location>
        <position position="1"/>
    </location>
</feature>
<keyword evidence="1" id="KW-0507">mRNA processing</keyword>
<dbReference type="GO" id="GO:0006397">
    <property type="term" value="P:mRNA processing"/>
    <property type="evidence" value="ECO:0007669"/>
    <property type="project" value="UniProtKB-KW"/>
</dbReference>